<feature type="signal peptide" evidence="1">
    <location>
        <begin position="1"/>
        <end position="23"/>
    </location>
</feature>
<organism evidence="2 3">
    <name type="scientific">Fomitopsis schrenkii</name>
    <name type="common">Brown rot fungus</name>
    <dbReference type="NCBI Taxonomy" id="2126942"/>
    <lineage>
        <taxon>Eukaryota</taxon>
        <taxon>Fungi</taxon>
        <taxon>Dikarya</taxon>
        <taxon>Basidiomycota</taxon>
        <taxon>Agaricomycotina</taxon>
        <taxon>Agaricomycetes</taxon>
        <taxon>Polyporales</taxon>
        <taxon>Fomitopsis</taxon>
    </lineage>
</organism>
<dbReference type="InParanoid" id="S8DJI7"/>
<evidence type="ECO:0000313" key="3">
    <source>
        <dbReference type="Proteomes" id="UP000015241"/>
    </source>
</evidence>
<keyword evidence="3" id="KW-1185">Reference proteome</keyword>
<dbReference type="EMBL" id="KE504260">
    <property type="protein sequence ID" value="EPS93711.1"/>
    <property type="molecule type" value="Genomic_DNA"/>
</dbReference>
<reference evidence="2 3" key="1">
    <citation type="journal article" date="2012" name="Science">
        <title>The Paleozoic origin of enzymatic lignin decomposition reconstructed from 31 fungal genomes.</title>
        <authorList>
            <person name="Floudas D."/>
            <person name="Binder M."/>
            <person name="Riley R."/>
            <person name="Barry K."/>
            <person name="Blanchette R.A."/>
            <person name="Henrissat B."/>
            <person name="Martinez A.T."/>
            <person name="Otillar R."/>
            <person name="Spatafora J.W."/>
            <person name="Yadav J.S."/>
            <person name="Aerts A."/>
            <person name="Benoit I."/>
            <person name="Boyd A."/>
            <person name="Carlson A."/>
            <person name="Copeland A."/>
            <person name="Coutinho P.M."/>
            <person name="de Vries R.P."/>
            <person name="Ferreira P."/>
            <person name="Findley K."/>
            <person name="Foster B."/>
            <person name="Gaskell J."/>
            <person name="Glotzer D."/>
            <person name="Gorecki P."/>
            <person name="Heitman J."/>
            <person name="Hesse C."/>
            <person name="Hori C."/>
            <person name="Igarashi K."/>
            <person name="Jurgens J.A."/>
            <person name="Kallen N."/>
            <person name="Kersten P."/>
            <person name="Kohler A."/>
            <person name="Kuees U."/>
            <person name="Kumar T.K.A."/>
            <person name="Kuo A."/>
            <person name="LaButti K."/>
            <person name="Larrondo L.F."/>
            <person name="Lindquist E."/>
            <person name="Ling A."/>
            <person name="Lombard V."/>
            <person name="Lucas S."/>
            <person name="Lundell T."/>
            <person name="Martin R."/>
            <person name="McLaughlin D.J."/>
            <person name="Morgenstern I."/>
            <person name="Morin E."/>
            <person name="Murat C."/>
            <person name="Nagy L.G."/>
            <person name="Nolan M."/>
            <person name="Ohm R.A."/>
            <person name="Patyshakuliyeva A."/>
            <person name="Rokas A."/>
            <person name="Ruiz-Duenas F.J."/>
            <person name="Sabat G."/>
            <person name="Salamov A."/>
            <person name="Samejima M."/>
            <person name="Schmutz J."/>
            <person name="Slot J.C."/>
            <person name="St John F."/>
            <person name="Stenlid J."/>
            <person name="Sun H."/>
            <person name="Sun S."/>
            <person name="Syed K."/>
            <person name="Tsang A."/>
            <person name="Wiebenga A."/>
            <person name="Young D."/>
            <person name="Pisabarro A."/>
            <person name="Eastwood D.C."/>
            <person name="Martin F."/>
            <person name="Cullen D."/>
            <person name="Grigoriev I.V."/>
            <person name="Hibbett D.S."/>
        </authorList>
    </citation>
    <scope>NUCLEOTIDE SEQUENCE</scope>
    <source>
        <strain evidence="3">FP-58527</strain>
    </source>
</reference>
<keyword evidence="1" id="KW-0732">Signal</keyword>
<sequence>MRSTIITAALALAYGITATAAMAAPAPASVDGPLHEQYCAKVGDWCSVNGTEGPTCCDRLFCFSESGSSSSYCIKLPKV</sequence>
<dbReference type="Proteomes" id="UP000015241">
    <property type="component" value="Unassembled WGS sequence"/>
</dbReference>
<gene>
    <name evidence="2" type="ORF">FOMPIDRAFT_1055737</name>
</gene>
<dbReference type="HOGENOM" id="CLU_2606059_0_0_1"/>
<feature type="chain" id="PRO_5004549597" description="CBM1 domain-containing protein" evidence="1">
    <location>
        <begin position="24"/>
        <end position="79"/>
    </location>
</feature>
<evidence type="ECO:0000313" key="2">
    <source>
        <dbReference type="EMBL" id="EPS93711.1"/>
    </source>
</evidence>
<name>S8DJI7_FOMSC</name>
<evidence type="ECO:0000256" key="1">
    <source>
        <dbReference type="SAM" id="SignalP"/>
    </source>
</evidence>
<protein>
    <recommendedName>
        <fullName evidence="4">CBM1 domain-containing protein</fullName>
    </recommendedName>
</protein>
<proteinExistence type="predicted"/>
<evidence type="ECO:0008006" key="4">
    <source>
        <dbReference type="Google" id="ProtNLM"/>
    </source>
</evidence>
<dbReference type="AlphaFoldDB" id="S8DJI7"/>
<accession>S8DJI7</accession>